<dbReference type="InterPro" id="IPR029309">
    <property type="entry name" value="CaRF"/>
</dbReference>
<evidence type="ECO:0008006" key="4">
    <source>
        <dbReference type="Google" id="ProtNLM"/>
    </source>
</evidence>
<dbReference type="PANTHER" id="PTHR14694:SF1">
    <property type="entry name" value="CALCIUM-RESPONSIVE TRANSCRIPTION FACTOR"/>
    <property type="match status" value="1"/>
</dbReference>
<dbReference type="GO" id="GO:0005634">
    <property type="term" value="C:nucleus"/>
    <property type="evidence" value="ECO:0007669"/>
    <property type="project" value="TreeGrafter"/>
</dbReference>
<feature type="compositionally biased region" description="Low complexity" evidence="1">
    <location>
        <begin position="391"/>
        <end position="402"/>
    </location>
</feature>
<dbReference type="EMBL" id="CAJHNH020000591">
    <property type="protein sequence ID" value="CAG5118685.1"/>
    <property type="molecule type" value="Genomic_DNA"/>
</dbReference>
<feature type="region of interest" description="Disordered" evidence="1">
    <location>
        <begin position="507"/>
        <end position="541"/>
    </location>
</feature>
<keyword evidence="3" id="KW-1185">Reference proteome</keyword>
<dbReference type="AlphaFoldDB" id="A0A8S3YT33"/>
<organism evidence="2 3">
    <name type="scientific">Candidula unifasciata</name>
    <dbReference type="NCBI Taxonomy" id="100452"/>
    <lineage>
        <taxon>Eukaryota</taxon>
        <taxon>Metazoa</taxon>
        <taxon>Spiralia</taxon>
        <taxon>Lophotrochozoa</taxon>
        <taxon>Mollusca</taxon>
        <taxon>Gastropoda</taxon>
        <taxon>Heterobranchia</taxon>
        <taxon>Euthyneura</taxon>
        <taxon>Panpulmonata</taxon>
        <taxon>Eupulmonata</taxon>
        <taxon>Stylommatophora</taxon>
        <taxon>Helicina</taxon>
        <taxon>Helicoidea</taxon>
        <taxon>Geomitridae</taxon>
        <taxon>Candidula</taxon>
    </lineage>
</organism>
<evidence type="ECO:0000256" key="1">
    <source>
        <dbReference type="SAM" id="MobiDB-lite"/>
    </source>
</evidence>
<reference evidence="2" key="1">
    <citation type="submission" date="2021-04" db="EMBL/GenBank/DDBJ databases">
        <authorList>
            <consortium name="Molecular Ecology Group"/>
        </authorList>
    </citation>
    <scope>NUCLEOTIDE SEQUENCE</scope>
</reference>
<dbReference type="Proteomes" id="UP000678393">
    <property type="component" value="Unassembled WGS sequence"/>
</dbReference>
<feature type="region of interest" description="Disordered" evidence="1">
    <location>
        <begin position="384"/>
        <end position="411"/>
    </location>
</feature>
<sequence length="836" mass="90674">MTKDGEFGQEERNFLATSSDGTVLLGIPLVSAMDVGSPGAEGIIKMEDDEDLDGLDKNDVDEDVDVNQMLSVVNAGGNLIRTNHATLESLLSTPVSGSQVFAQSEGIQVITLPTATELIGLTGDLTERLLHVVPAGDLSSLATKCIGFIAIANPGLLSQGKADITGFSGLEMIQTSDVSDLSSATADNMAAILMPPPPPPPDLPSNCPPWAMRLKKCEKIGDSYRGYVETEIDLDLILTLHKQQTNSFWGTRQSPSPAKASTRLMWKSQYVPFDGIPFVNAGSRAVVMECQFGPRRKGTLGKRGATSNVSNEFKQTCPARIYIKKVRKFPSYAVNLNMDKKSVRLAMDKAFHELREHGLDSWGEERFYVQLPTEKAHDYHEECSNSRMDTSSSGLEESSLGGHEYQRLQPDDKSCESRIHPVVLEKIRRLVASGETKLYNIRRQLRRFVVRDLFQVTGHLPERHDLTMFPTVNDLKNHIHQALKDIESGLLPYTPQMVNLEVIQSCDGSNSEEKDSLQDEKPDITSMWSSGNISSGGPMPETVTVTLTQNPDEDGHHIISRIETHLSDGTTQISATLTPETAQLLSRLHPGLFPAGSILRLDETTDESPESKSINNHLGVLEMSEASPSEDHPLSSSQDSSTEAAVHVIGEMDSAHLTSMVATDSSHSISGMIDSDMATSILVSSEPSHSMSTINLHHNPSQHISGLIDSDSTNLATIIQRQAQHHIAGLIIPGTGLSVIGAVDPGALSDMVTVTHSDAITLSADDGVHSMDLVSGDGVGASLSLVGDVCEQLIPKSDLDDQDDSHEKLSEDKLILHITPDEQIGMTRLENKVSDL</sequence>
<accession>A0A8S3YT33</accession>
<gene>
    <name evidence="2" type="ORF">CUNI_LOCUS4243</name>
</gene>
<comment type="caution">
    <text evidence="2">The sequence shown here is derived from an EMBL/GenBank/DDBJ whole genome shotgun (WGS) entry which is preliminary data.</text>
</comment>
<name>A0A8S3YT33_9EUPU</name>
<evidence type="ECO:0000313" key="2">
    <source>
        <dbReference type="EMBL" id="CAG5118685.1"/>
    </source>
</evidence>
<feature type="compositionally biased region" description="Basic and acidic residues" evidence="1">
    <location>
        <begin position="511"/>
        <end position="523"/>
    </location>
</feature>
<dbReference type="GO" id="GO:0000978">
    <property type="term" value="F:RNA polymerase II cis-regulatory region sequence-specific DNA binding"/>
    <property type="evidence" value="ECO:0007669"/>
    <property type="project" value="TreeGrafter"/>
</dbReference>
<dbReference type="Pfam" id="PF15299">
    <property type="entry name" value="ALS2CR8"/>
    <property type="match status" value="1"/>
</dbReference>
<evidence type="ECO:0000313" key="3">
    <source>
        <dbReference type="Proteomes" id="UP000678393"/>
    </source>
</evidence>
<dbReference type="OrthoDB" id="2668416at2759"/>
<dbReference type="PANTHER" id="PTHR14694">
    <property type="entry name" value="CALCIUM-RESPONSIVE TRANSCRIPTION FACTOR"/>
    <property type="match status" value="1"/>
</dbReference>
<protein>
    <recommendedName>
        <fullName evidence="4">Calcium-responsive transcription factor</fullName>
    </recommendedName>
</protein>
<dbReference type="GO" id="GO:0000981">
    <property type="term" value="F:DNA-binding transcription factor activity, RNA polymerase II-specific"/>
    <property type="evidence" value="ECO:0007669"/>
    <property type="project" value="TreeGrafter"/>
</dbReference>
<proteinExistence type="predicted"/>
<feature type="compositionally biased region" description="Polar residues" evidence="1">
    <location>
        <begin position="526"/>
        <end position="535"/>
    </location>
</feature>